<dbReference type="InterPro" id="IPR006966">
    <property type="entry name" value="Peroxin-3"/>
</dbReference>
<evidence type="ECO:0000256" key="1">
    <source>
        <dbReference type="SAM" id="MobiDB-lite"/>
    </source>
</evidence>
<accession>A0A9P8IHE6</accession>
<keyword evidence="2" id="KW-0472">Membrane</keyword>
<dbReference type="Pfam" id="PF04882">
    <property type="entry name" value="Peroxin-3"/>
    <property type="match status" value="1"/>
</dbReference>
<comment type="caution">
    <text evidence="3">The sequence shown here is derived from an EMBL/GenBank/DDBJ whole genome shotgun (WGS) entry which is preliminary data.</text>
</comment>
<dbReference type="Proteomes" id="UP000750711">
    <property type="component" value="Unassembled WGS sequence"/>
</dbReference>
<gene>
    <name evidence="3" type="ORF">GP486_008148</name>
</gene>
<name>A0A9P8IHE6_9PEZI</name>
<dbReference type="GO" id="GO:0045046">
    <property type="term" value="P:protein import into peroxisome membrane"/>
    <property type="evidence" value="ECO:0007669"/>
    <property type="project" value="TreeGrafter"/>
</dbReference>
<feature type="transmembrane region" description="Helical" evidence="2">
    <location>
        <begin position="16"/>
        <end position="34"/>
    </location>
</feature>
<evidence type="ECO:0000256" key="2">
    <source>
        <dbReference type="SAM" id="Phobius"/>
    </source>
</evidence>
<feature type="region of interest" description="Disordered" evidence="1">
    <location>
        <begin position="149"/>
        <end position="175"/>
    </location>
</feature>
<dbReference type="EMBL" id="JAGHQM010002817">
    <property type="protein sequence ID" value="KAH0548124.1"/>
    <property type="molecule type" value="Genomic_DNA"/>
</dbReference>
<keyword evidence="2" id="KW-0812">Transmembrane</keyword>
<evidence type="ECO:0000313" key="4">
    <source>
        <dbReference type="Proteomes" id="UP000750711"/>
    </source>
</evidence>
<dbReference type="GO" id="GO:0005778">
    <property type="term" value="C:peroxisomal membrane"/>
    <property type="evidence" value="ECO:0007669"/>
    <property type="project" value="InterPro"/>
</dbReference>
<dbReference type="PANTHER" id="PTHR28080:SF1">
    <property type="entry name" value="PEROXISOMAL BIOGENESIS FACTOR 3"/>
    <property type="match status" value="1"/>
</dbReference>
<proteinExistence type="predicted"/>
<keyword evidence="2" id="KW-1133">Transmembrane helix</keyword>
<organism evidence="3 4">
    <name type="scientific">Trichoglossum hirsutum</name>
    <dbReference type="NCBI Taxonomy" id="265104"/>
    <lineage>
        <taxon>Eukaryota</taxon>
        <taxon>Fungi</taxon>
        <taxon>Dikarya</taxon>
        <taxon>Ascomycota</taxon>
        <taxon>Pezizomycotina</taxon>
        <taxon>Geoglossomycetes</taxon>
        <taxon>Geoglossales</taxon>
        <taxon>Geoglossaceae</taxon>
        <taxon>Trichoglossum</taxon>
    </lineage>
</organism>
<sequence>MIRATRDWFRRNRTNFAVGFGVLGVGYVASQYVLSKLAEARERMSSDRIAKENLRRRFEQNQEDCTFTVLGLLPTATENILDALRVESITHELQQKKAEHLVQSAVAADVASSELSSGPPSVVDDDGRSLQSFQSEGYVHTSQNLADSVAGGAAEEAGRSAQPLPQQQQARKSKARLWNELKIGCTFVSLPLPSRRTPS</sequence>
<reference evidence="3" key="1">
    <citation type="submission" date="2021-03" db="EMBL/GenBank/DDBJ databases">
        <title>Comparative genomics and phylogenomic investigation of the class Geoglossomycetes provide insights into ecological specialization and systematics.</title>
        <authorList>
            <person name="Melie T."/>
            <person name="Pirro S."/>
            <person name="Miller A.N."/>
            <person name="Quandt A."/>
        </authorList>
    </citation>
    <scope>NUCLEOTIDE SEQUENCE</scope>
    <source>
        <strain evidence="3">CAQ_001_2017</strain>
    </source>
</reference>
<dbReference type="AlphaFoldDB" id="A0A9P8IHE6"/>
<dbReference type="PANTHER" id="PTHR28080">
    <property type="entry name" value="PEROXISOMAL BIOGENESIS FACTOR 3"/>
    <property type="match status" value="1"/>
</dbReference>
<protein>
    <recommendedName>
        <fullName evidence="5">Peroxin-3</fullName>
    </recommendedName>
</protein>
<keyword evidence="4" id="KW-1185">Reference proteome</keyword>
<evidence type="ECO:0000313" key="3">
    <source>
        <dbReference type="EMBL" id="KAH0548124.1"/>
    </source>
</evidence>
<dbReference type="GO" id="GO:0030674">
    <property type="term" value="F:protein-macromolecule adaptor activity"/>
    <property type="evidence" value="ECO:0007669"/>
    <property type="project" value="TreeGrafter"/>
</dbReference>
<evidence type="ECO:0008006" key="5">
    <source>
        <dbReference type="Google" id="ProtNLM"/>
    </source>
</evidence>